<evidence type="ECO:0000313" key="3">
    <source>
        <dbReference type="Proteomes" id="UP000269721"/>
    </source>
</evidence>
<reference evidence="3" key="1">
    <citation type="journal article" date="2018" name="Nat. Microbiol.">
        <title>Leveraging single-cell genomics to expand the fungal tree of life.</title>
        <authorList>
            <person name="Ahrendt S.R."/>
            <person name="Quandt C.A."/>
            <person name="Ciobanu D."/>
            <person name="Clum A."/>
            <person name="Salamov A."/>
            <person name="Andreopoulos B."/>
            <person name="Cheng J.F."/>
            <person name="Woyke T."/>
            <person name="Pelin A."/>
            <person name="Henrissat B."/>
            <person name="Reynolds N.K."/>
            <person name="Benny G.L."/>
            <person name="Smith M.E."/>
            <person name="James T.Y."/>
            <person name="Grigoriev I.V."/>
        </authorList>
    </citation>
    <scope>NUCLEOTIDE SEQUENCE [LARGE SCALE GENOMIC DNA]</scope>
</reference>
<accession>A0A4P9WJ14</accession>
<feature type="region of interest" description="Disordered" evidence="1">
    <location>
        <begin position="793"/>
        <end position="815"/>
    </location>
</feature>
<name>A0A4P9WJ14_9FUNG</name>
<gene>
    <name evidence="2" type="ORF">BDK51DRAFT_25768</name>
</gene>
<proteinExistence type="predicted"/>
<feature type="compositionally biased region" description="Basic residues" evidence="1">
    <location>
        <begin position="803"/>
        <end position="813"/>
    </location>
</feature>
<keyword evidence="3" id="KW-1185">Reference proteome</keyword>
<evidence type="ECO:0000313" key="2">
    <source>
        <dbReference type="EMBL" id="RKO91913.1"/>
    </source>
</evidence>
<protein>
    <submittedName>
        <fullName evidence="2">Uncharacterized protein</fullName>
    </submittedName>
</protein>
<dbReference type="AlphaFoldDB" id="A0A4P9WJ14"/>
<sequence length="920" mass="102755">MDWDAAGGDLVHPASVIVASPQSREAFARMQPQIASLQVALWKRGSESAIETRFGKPSSQVKRLREVQLSPHLKEEMQVAGRGKGLVKKAREMRRMLAKLHDSCFHLGYGTEKKRLKEESIGITVFLWGTRQKTQDVDWHTAGGDLLSLKLKEAMQVVRHGRRLAKKAREKGMMLRYKFLFPSGTGDRKKVRGTRRGIAGGDFEHPAAADVARRQPPDPGIIFESLEDAADRYLVHPANVNVASRRSRGPLALMQILDASVRIGDRDEIREAESRDMAKKKKSMGHTTGGWGVIAGFRTFPPTSLVASQRCSLQVAGRGRRLPKKACKKRGVWAYIVFFWAARKKARLGAPYRYGMQLVGIFGTSRQRPRRQSPVTSPGVLPPPNGGPDMCGQWTGTAVMGTSAADANNPNREATGSQAMQIQTYSEARFGSQKKQCTSREDVADVVDWQQDYFNLALLRPKKLGTGPTVWPQVHAVKTSFMSIGRGINIRTSKEIPRASSVERIRSLAPSGNLYHVPRSTLPPPSNTNNNRHAAVKYTRTDGDLDPGHRMGRGADQKTKTFAACWGMEETMSWVSTKVATGPDASLRNRTFTILQTSAAIDAIRSLLRRSRDVADDCLKMPAKEEPEWCMANAVFIWDYIAWIGQYRGIQTRSATGGSCERSGVAGIEDHVDADRGEARWRAGRRSNGTVAEQLDVLHKRTYRPAVLFGHGDSSARCTMSERKAGREDWRWGPFLSLTDAKILFDKTSDSYRKTVSQALRRALGRHHCDQLECVLQETFLFGAVHVFSKLGRGRRGEEGERRGKRNRKKRAQHSQDCTALRTTFGFARSGRESGSFGVSKTIWPAVELSRQLELHKTGFLVQCRVGRLETGGMNVVWIVDGAPSMPTCHRLQRENPRPCPRLTSQDRFIRFPRRLFAPH</sequence>
<dbReference type="Proteomes" id="UP000269721">
    <property type="component" value="Unassembled WGS sequence"/>
</dbReference>
<dbReference type="EMBL" id="KZ994848">
    <property type="protein sequence ID" value="RKO91913.1"/>
    <property type="molecule type" value="Genomic_DNA"/>
</dbReference>
<evidence type="ECO:0000256" key="1">
    <source>
        <dbReference type="SAM" id="MobiDB-lite"/>
    </source>
</evidence>
<organism evidence="2 3">
    <name type="scientific">Blyttiomyces helicus</name>
    <dbReference type="NCBI Taxonomy" id="388810"/>
    <lineage>
        <taxon>Eukaryota</taxon>
        <taxon>Fungi</taxon>
        <taxon>Fungi incertae sedis</taxon>
        <taxon>Chytridiomycota</taxon>
        <taxon>Chytridiomycota incertae sedis</taxon>
        <taxon>Chytridiomycetes</taxon>
        <taxon>Chytridiomycetes incertae sedis</taxon>
        <taxon>Blyttiomyces</taxon>
    </lineage>
</organism>
<feature type="region of interest" description="Disordered" evidence="1">
    <location>
        <begin position="365"/>
        <end position="386"/>
    </location>
</feature>